<evidence type="ECO:0000256" key="8">
    <source>
        <dbReference type="ARBA" id="ARBA00035167"/>
    </source>
</evidence>
<comment type="function">
    <text evidence="10">Component of the small ribosomal subunit. The ribosome is a large ribonucleoprotein complex responsible for the synthesis of proteins in the cell.</text>
</comment>
<accession>A0A452QE90</accession>
<evidence type="ECO:0000256" key="1">
    <source>
        <dbReference type="ARBA" id="ARBA00004427"/>
    </source>
</evidence>
<proteinExistence type="inferred from homology"/>
<comment type="subcellular location">
    <subcellularLocation>
        <location evidence="2">Cytoplasm</location>
        <location evidence="2">Cytosol</location>
    </subcellularLocation>
    <subcellularLocation>
        <location evidence="1">Rough endoplasmic reticulum</location>
    </subcellularLocation>
</comment>
<comment type="similarity">
    <text evidence="3">Belongs to the universal ribosomal protein uS14 family.</text>
</comment>
<keyword evidence="7" id="KW-0687">Ribonucleoprotein</keyword>
<dbReference type="InterPro" id="IPR043140">
    <property type="entry name" value="Ribosomal_uS14_sf"/>
</dbReference>
<dbReference type="PANTHER" id="PTHR12010">
    <property type="entry name" value="40S RIBOSOMAL PROTEIN S29"/>
    <property type="match status" value="1"/>
</dbReference>
<dbReference type="Gene3D" id="4.10.830.10">
    <property type="entry name" value="30s Ribosomal Protein S14, Chain N"/>
    <property type="match status" value="1"/>
</dbReference>
<evidence type="ECO:0000256" key="5">
    <source>
        <dbReference type="ARBA" id="ARBA00022723"/>
    </source>
</evidence>
<organism evidence="11 12">
    <name type="scientific">Ursus americanus</name>
    <name type="common">American black bear</name>
    <name type="synonym">Euarctos americanus</name>
    <dbReference type="NCBI Taxonomy" id="9643"/>
    <lineage>
        <taxon>Eukaryota</taxon>
        <taxon>Metazoa</taxon>
        <taxon>Chordata</taxon>
        <taxon>Craniata</taxon>
        <taxon>Vertebrata</taxon>
        <taxon>Euteleostomi</taxon>
        <taxon>Mammalia</taxon>
        <taxon>Eutheria</taxon>
        <taxon>Laurasiatheria</taxon>
        <taxon>Carnivora</taxon>
        <taxon>Caniformia</taxon>
        <taxon>Ursidae</taxon>
        <taxon>Ursus</taxon>
    </lineage>
</organism>
<dbReference type="GO" id="GO:0005791">
    <property type="term" value="C:rough endoplasmic reticulum"/>
    <property type="evidence" value="ECO:0007669"/>
    <property type="project" value="UniProtKB-SubCell"/>
</dbReference>
<dbReference type="GO" id="GO:0003735">
    <property type="term" value="F:structural constituent of ribosome"/>
    <property type="evidence" value="ECO:0007669"/>
    <property type="project" value="InterPro"/>
</dbReference>
<evidence type="ECO:0000313" key="12">
    <source>
        <dbReference type="Proteomes" id="UP000291022"/>
    </source>
</evidence>
<keyword evidence="5" id="KW-0479">Metal-binding</keyword>
<evidence type="ECO:0000256" key="7">
    <source>
        <dbReference type="ARBA" id="ARBA00023274"/>
    </source>
</evidence>
<dbReference type="InterPro" id="IPR039744">
    <property type="entry name" value="RIbosomal_uS14_euk_arc"/>
</dbReference>
<dbReference type="PANTHER" id="PTHR12010:SF26">
    <property type="entry name" value="SMALL RIBOSOMAL SUBUNIT PROTEIN US14"/>
    <property type="match status" value="1"/>
</dbReference>
<protein>
    <recommendedName>
        <fullName evidence="8">Small ribosomal subunit protein uS14</fullName>
    </recommendedName>
    <alternativeName>
        <fullName evidence="9">40S ribosomal protein S29</fullName>
    </alternativeName>
</protein>
<reference evidence="11" key="2">
    <citation type="submission" date="2025-08" db="UniProtKB">
        <authorList>
            <consortium name="Ensembl"/>
        </authorList>
    </citation>
    <scope>IDENTIFICATION</scope>
</reference>
<dbReference type="InterPro" id="IPR001209">
    <property type="entry name" value="Ribosomal_uS14"/>
</dbReference>
<evidence type="ECO:0000256" key="2">
    <source>
        <dbReference type="ARBA" id="ARBA00004514"/>
    </source>
</evidence>
<dbReference type="Proteomes" id="UP000291022">
    <property type="component" value="Unassembled WGS sequence"/>
</dbReference>
<comment type="subunit">
    <text evidence="4">Component of the 40S small ribosomal subunit.</text>
</comment>
<reference evidence="12" key="1">
    <citation type="submission" date="2016-06" db="EMBL/GenBank/DDBJ databases">
        <title>De novo assembly and RNA-Seq shows season-dependent expression and editing in black bear kidneys.</title>
        <authorList>
            <person name="Korstanje R."/>
            <person name="Srivastava A."/>
            <person name="Sarsani V.K."/>
            <person name="Sheehan S.M."/>
            <person name="Seger R.L."/>
            <person name="Barter M.E."/>
            <person name="Lindqvist C."/>
            <person name="Brody L.C."/>
            <person name="Mullikin J.C."/>
        </authorList>
    </citation>
    <scope>NUCLEOTIDE SEQUENCE [LARGE SCALE GENOMIC DNA]</scope>
</reference>
<evidence type="ECO:0000256" key="6">
    <source>
        <dbReference type="ARBA" id="ARBA00022980"/>
    </source>
</evidence>
<keyword evidence="12" id="KW-1185">Reference proteome</keyword>
<evidence type="ECO:0000256" key="9">
    <source>
        <dbReference type="ARBA" id="ARBA00035455"/>
    </source>
</evidence>
<keyword evidence="6" id="KW-0689">Ribosomal protein</keyword>
<dbReference type="Ensembl" id="ENSUAMT00000003125.1">
    <property type="protein sequence ID" value="ENSUAMP00000002740.1"/>
    <property type="gene ID" value="ENSUAMG00000002506.1"/>
</dbReference>
<name>A0A452QE90_URSAM</name>
<dbReference type="Pfam" id="PF00253">
    <property type="entry name" value="Ribosomal_S14"/>
    <property type="match status" value="1"/>
</dbReference>
<dbReference type="OMA" id="NDVWNSH"/>
<evidence type="ECO:0000313" key="11">
    <source>
        <dbReference type="Ensembl" id="ENSUAMP00000002740.1"/>
    </source>
</evidence>
<dbReference type="GO" id="GO:0022627">
    <property type="term" value="C:cytosolic small ribosomal subunit"/>
    <property type="evidence" value="ECO:0007669"/>
    <property type="project" value="TreeGrafter"/>
</dbReference>
<evidence type="ECO:0000256" key="3">
    <source>
        <dbReference type="ARBA" id="ARBA00009083"/>
    </source>
</evidence>
<evidence type="ECO:0000256" key="4">
    <source>
        <dbReference type="ARBA" id="ARBA00011542"/>
    </source>
</evidence>
<dbReference type="GO" id="GO:0002181">
    <property type="term" value="P:cytoplasmic translation"/>
    <property type="evidence" value="ECO:0007669"/>
    <property type="project" value="TreeGrafter"/>
</dbReference>
<sequence length="56" mass="6604">IGHQQLYWSHPRKFGKGSRSCHVCSNRTGLIRKYGLNMCRQCFRQYAKDIGFIKLD</sequence>
<reference evidence="11" key="3">
    <citation type="submission" date="2025-09" db="UniProtKB">
        <authorList>
            <consortium name="Ensembl"/>
        </authorList>
    </citation>
    <scope>IDENTIFICATION</scope>
</reference>
<dbReference type="FunFam" id="4.10.830.10:FF:000002">
    <property type="entry name" value="40S ribosomal protein S29"/>
    <property type="match status" value="1"/>
</dbReference>
<dbReference type="GeneTree" id="ENSGT00940000154720"/>
<dbReference type="NCBIfam" id="NF004424">
    <property type="entry name" value="PRK05766.1"/>
    <property type="match status" value="1"/>
</dbReference>
<dbReference type="AlphaFoldDB" id="A0A452QE90"/>
<dbReference type="GO" id="GO:0008270">
    <property type="term" value="F:zinc ion binding"/>
    <property type="evidence" value="ECO:0007669"/>
    <property type="project" value="InterPro"/>
</dbReference>
<dbReference type="STRING" id="9643.ENSUAMP00000002740"/>
<evidence type="ECO:0000256" key="10">
    <source>
        <dbReference type="ARBA" id="ARBA00045746"/>
    </source>
</evidence>